<dbReference type="Proteomes" id="UP000540568">
    <property type="component" value="Unassembled WGS sequence"/>
</dbReference>
<keyword evidence="8" id="KW-1185">Reference proteome</keyword>
<dbReference type="RefSeq" id="WP_182619141.1">
    <property type="nucleotide sequence ID" value="NZ_BAAATF010000004.1"/>
</dbReference>
<feature type="transmembrane region" description="Helical" evidence="5">
    <location>
        <begin position="31"/>
        <end position="50"/>
    </location>
</feature>
<dbReference type="GO" id="GO:0016020">
    <property type="term" value="C:membrane"/>
    <property type="evidence" value="ECO:0007669"/>
    <property type="project" value="UniProtKB-SubCell"/>
</dbReference>
<evidence type="ECO:0000259" key="6">
    <source>
        <dbReference type="Pfam" id="PF06271"/>
    </source>
</evidence>
<evidence type="ECO:0000256" key="1">
    <source>
        <dbReference type="ARBA" id="ARBA00004141"/>
    </source>
</evidence>
<name>A0A7W3JBS5_9MICO</name>
<proteinExistence type="predicted"/>
<keyword evidence="3 5" id="KW-1133">Transmembrane helix</keyword>
<evidence type="ECO:0000313" key="7">
    <source>
        <dbReference type="EMBL" id="MBA8809963.1"/>
    </source>
</evidence>
<gene>
    <name evidence="7" type="ORF">FHX71_003939</name>
</gene>
<organism evidence="7 8">
    <name type="scientific">Promicromonospora sukumoe</name>
    <dbReference type="NCBI Taxonomy" id="88382"/>
    <lineage>
        <taxon>Bacteria</taxon>
        <taxon>Bacillati</taxon>
        <taxon>Actinomycetota</taxon>
        <taxon>Actinomycetes</taxon>
        <taxon>Micrococcales</taxon>
        <taxon>Promicromonosporaceae</taxon>
        <taxon>Promicromonospora</taxon>
    </lineage>
</organism>
<evidence type="ECO:0000256" key="2">
    <source>
        <dbReference type="ARBA" id="ARBA00022692"/>
    </source>
</evidence>
<evidence type="ECO:0000256" key="5">
    <source>
        <dbReference type="SAM" id="Phobius"/>
    </source>
</evidence>
<keyword evidence="4 5" id="KW-0472">Membrane</keyword>
<feature type="transmembrane region" description="Helical" evidence="5">
    <location>
        <begin position="110"/>
        <end position="132"/>
    </location>
</feature>
<dbReference type="Pfam" id="PF06271">
    <property type="entry name" value="RDD"/>
    <property type="match status" value="1"/>
</dbReference>
<evidence type="ECO:0000256" key="4">
    <source>
        <dbReference type="ARBA" id="ARBA00023136"/>
    </source>
</evidence>
<dbReference type="PANTHER" id="PTHR38480">
    <property type="entry name" value="SLR0254 PROTEIN"/>
    <property type="match status" value="1"/>
</dbReference>
<dbReference type="EMBL" id="JACGWV010000002">
    <property type="protein sequence ID" value="MBA8809963.1"/>
    <property type="molecule type" value="Genomic_DNA"/>
</dbReference>
<evidence type="ECO:0000256" key="3">
    <source>
        <dbReference type="ARBA" id="ARBA00022989"/>
    </source>
</evidence>
<feature type="domain" description="RDD" evidence="6">
    <location>
        <begin position="18"/>
        <end position="148"/>
    </location>
</feature>
<comment type="caution">
    <text evidence="7">The sequence shown here is derived from an EMBL/GenBank/DDBJ whole genome shotgun (WGS) entry which is preliminary data.</text>
</comment>
<dbReference type="InterPro" id="IPR010432">
    <property type="entry name" value="RDD"/>
</dbReference>
<sequence>MQDGIVIGEGVVLDARPASFITRAMGAMLDFIVIGVVVTAILVASAVWFLETATLSEDVAVIVIAVASAAVVVGVPVTVETLSRGRSVGKLACGIRVVRDDGGPVRFRHALVRALIGVFELWMTFGGIAAIASLSNAKGKRLGDLAAGTYAVRVRGGKPLSAPIVMPQSLAAWARTADMRRLPDGLALAARQMLGRAARLAPESRARLADDLAGRIEPYVAPGPPPGTHPEAFLHAVLAERRERELGAGQRERRRAEEQAELLHRLPFAVADPPR</sequence>
<protein>
    <submittedName>
        <fullName evidence="7">Putative RDD family membrane protein YckC</fullName>
    </submittedName>
</protein>
<feature type="transmembrane region" description="Helical" evidence="5">
    <location>
        <begin position="59"/>
        <end position="79"/>
    </location>
</feature>
<accession>A0A7W3JBS5</accession>
<comment type="subcellular location">
    <subcellularLocation>
        <location evidence="1">Membrane</location>
        <topology evidence="1">Multi-pass membrane protein</topology>
    </subcellularLocation>
</comment>
<evidence type="ECO:0000313" key="8">
    <source>
        <dbReference type="Proteomes" id="UP000540568"/>
    </source>
</evidence>
<reference evidence="7 8" key="1">
    <citation type="submission" date="2020-07" db="EMBL/GenBank/DDBJ databases">
        <title>Sequencing the genomes of 1000 actinobacteria strains.</title>
        <authorList>
            <person name="Klenk H.-P."/>
        </authorList>
    </citation>
    <scope>NUCLEOTIDE SEQUENCE [LARGE SCALE GENOMIC DNA]</scope>
    <source>
        <strain evidence="7 8">DSM 44121</strain>
    </source>
</reference>
<keyword evidence="2 5" id="KW-0812">Transmembrane</keyword>
<dbReference type="PANTHER" id="PTHR38480:SF1">
    <property type="entry name" value="SLR0254 PROTEIN"/>
    <property type="match status" value="1"/>
</dbReference>
<dbReference type="AlphaFoldDB" id="A0A7W3JBS5"/>